<dbReference type="AlphaFoldDB" id="A0A2T0SI82"/>
<gene>
    <name evidence="2" type="ORF">CLV70_101289</name>
</gene>
<feature type="compositionally biased region" description="Basic and acidic residues" evidence="1">
    <location>
        <begin position="247"/>
        <end position="257"/>
    </location>
</feature>
<feature type="compositionally biased region" description="Basic and acidic residues" evidence="1">
    <location>
        <begin position="118"/>
        <end position="131"/>
    </location>
</feature>
<organism evidence="2 3">
    <name type="scientific">Pseudosporangium ferrugineum</name>
    <dbReference type="NCBI Taxonomy" id="439699"/>
    <lineage>
        <taxon>Bacteria</taxon>
        <taxon>Bacillati</taxon>
        <taxon>Actinomycetota</taxon>
        <taxon>Actinomycetes</taxon>
        <taxon>Micromonosporales</taxon>
        <taxon>Micromonosporaceae</taxon>
        <taxon>Pseudosporangium</taxon>
    </lineage>
</organism>
<comment type="caution">
    <text evidence="2">The sequence shown here is derived from an EMBL/GenBank/DDBJ whole genome shotgun (WGS) entry which is preliminary data.</text>
</comment>
<evidence type="ECO:0000313" key="3">
    <source>
        <dbReference type="Proteomes" id="UP000239209"/>
    </source>
</evidence>
<accession>A0A2T0SI82</accession>
<feature type="compositionally biased region" description="Basic and acidic residues" evidence="1">
    <location>
        <begin position="157"/>
        <end position="171"/>
    </location>
</feature>
<feature type="region of interest" description="Disordered" evidence="1">
    <location>
        <begin position="217"/>
        <end position="257"/>
    </location>
</feature>
<reference evidence="2 3" key="1">
    <citation type="submission" date="2018-03" db="EMBL/GenBank/DDBJ databases">
        <title>Genomic Encyclopedia of Archaeal and Bacterial Type Strains, Phase II (KMG-II): from individual species to whole genera.</title>
        <authorList>
            <person name="Goeker M."/>
        </authorList>
    </citation>
    <scope>NUCLEOTIDE SEQUENCE [LARGE SCALE GENOMIC DNA]</scope>
    <source>
        <strain evidence="2 3">DSM 45348</strain>
    </source>
</reference>
<evidence type="ECO:0000256" key="1">
    <source>
        <dbReference type="SAM" id="MobiDB-lite"/>
    </source>
</evidence>
<sequence>MRLRQRRGTGVNRKAIGAAVFAGVLVAGGITGLQFASAGEQTKAAEIVVVDGQNFDIAGCEKLEIDAGAVICDGEKLQPEQQMGANEAAAASAQALEESCDQFAIDQAAAAGEAAGDAGKEEAGNAGKEEAGAGGKAAAEPKSKRVKRAIAKRWAKKMGEGEERGAGKAGDKGAAGAGEQGDEAGQGNAEDLDAAVITAREGLLAACLTLADAKAAAGADAGDNAGADEAGADDNAGAEEQGADAGAGKDKGSKSQD</sequence>
<feature type="region of interest" description="Disordered" evidence="1">
    <location>
        <begin position="115"/>
        <end position="188"/>
    </location>
</feature>
<proteinExistence type="predicted"/>
<dbReference type="RefSeq" id="WP_158277675.1">
    <property type="nucleotide sequence ID" value="NZ_PVZG01000001.1"/>
</dbReference>
<dbReference type="Proteomes" id="UP000239209">
    <property type="component" value="Unassembled WGS sequence"/>
</dbReference>
<feature type="compositionally biased region" description="Basic residues" evidence="1">
    <location>
        <begin position="144"/>
        <end position="156"/>
    </location>
</feature>
<dbReference type="EMBL" id="PVZG01000001">
    <property type="protein sequence ID" value="PRY33128.1"/>
    <property type="molecule type" value="Genomic_DNA"/>
</dbReference>
<evidence type="ECO:0000313" key="2">
    <source>
        <dbReference type="EMBL" id="PRY33128.1"/>
    </source>
</evidence>
<dbReference type="OrthoDB" id="3298835at2"/>
<keyword evidence="3" id="KW-1185">Reference proteome</keyword>
<feature type="compositionally biased region" description="Low complexity" evidence="1">
    <location>
        <begin position="217"/>
        <end position="246"/>
    </location>
</feature>
<name>A0A2T0SI82_9ACTN</name>
<protein>
    <submittedName>
        <fullName evidence="2">Colicin import membrane protein</fullName>
    </submittedName>
</protein>